<name>A0ABN5RY89_9FLAO</name>
<keyword evidence="1" id="KW-0812">Transmembrane</keyword>
<accession>A0ABN5RY89</accession>
<feature type="transmembrane region" description="Helical" evidence="1">
    <location>
        <begin position="21"/>
        <end position="41"/>
    </location>
</feature>
<dbReference type="Proteomes" id="UP000281741">
    <property type="component" value="Chromosome"/>
</dbReference>
<organism evidence="2 3">
    <name type="scientific">Chryseobacterium shandongense</name>
    <dbReference type="NCBI Taxonomy" id="1493872"/>
    <lineage>
        <taxon>Bacteria</taxon>
        <taxon>Pseudomonadati</taxon>
        <taxon>Bacteroidota</taxon>
        <taxon>Flavobacteriia</taxon>
        <taxon>Flavobacteriales</taxon>
        <taxon>Weeksellaceae</taxon>
        <taxon>Chryseobacterium group</taxon>
        <taxon>Chryseobacterium</taxon>
    </lineage>
</organism>
<reference evidence="2 3" key="1">
    <citation type="submission" date="2018-11" db="EMBL/GenBank/DDBJ databases">
        <title>Proposal to divide the Flavobacteriaceae and reorganize its genera based on Amino Acid Identity values calculated from whole genome sequences.</title>
        <authorList>
            <person name="Nicholson A.C."/>
            <person name="Gulvik C.A."/>
            <person name="Whitney A.M."/>
            <person name="Humrighouse B.W."/>
            <person name="Bell M."/>
            <person name="Holmes B."/>
            <person name="Steigerwalt A.G."/>
            <person name="Villarma A."/>
            <person name="Sheth M."/>
            <person name="Batra D."/>
            <person name="Pryor J."/>
            <person name="Bernardet J.-F."/>
            <person name="Hugo C."/>
            <person name="Kampfer P."/>
            <person name="Newman J."/>
            <person name="McQuiston J.R."/>
        </authorList>
    </citation>
    <scope>NUCLEOTIDE SEQUENCE [LARGE SCALE GENOMIC DNA]</scope>
    <source>
        <strain evidence="2 3">H5143</strain>
    </source>
</reference>
<evidence type="ECO:0000313" key="2">
    <source>
        <dbReference type="EMBL" id="AZA95675.1"/>
    </source>
</evidence>
<evidence type="ECO:0000313" key="3">
    <source>
        <dbReference type="Proteomes" id="UP000281741"/>
    </source>
</evidence>
<keyword evidence="1" id="KW-0472">Membrane</keyword>
<gene>
    <name evidence="2" type="ORF">EG353_08900</name>
</gene>
<feature type="transmembrane region" description="Helical" evidence="1">
    <location>
        <begin position="47"/>
        <end position="63"/>
    </location>
</feature>
<sequence length="84" mass="9838">MKVKELESFTDTELLAEEKALKSFSIMNAFIIGFLVGIIIISIYFKAYTLVLLIPLFLIYKLVNDPKNKRIKEVERMIKERNLK</sequence>
<protein>
    <submittedName>
        <fullName evidence="2">FUSC family protein</fullName>
    </submittedName>
</protein>
<keyword evidence="1" id="KW-1133">Transmembrane helix</keyword>
<proteinExistence type="predicted"/>
<evidence type="ECO:0000256" key="1">
    <source>
        <dbReference type="SAM" id="Phobius"/>
    </source>
</evidence>
<keyword evidence="3" id="KW-1185">Reference proteome</keyword>
<dbReference type="EMBL" id="CP033912">
    <property type="protein sequence ID" value="AZA95675.1"/>
    <property type="molecule type" value="Genomic_DNA"/>
</dbReference>